<gene>
    <name evidence="1" type="ORF">BACERE00185_04094</name>
</gene>
<protein>
    <submittedName>
        <fullName evidence="1">Uncharacterized protein</fullName>
    </submittedName>
</protein>
<dbReference type="Proteomes" id="UP000194439">
    <property type="component" value="Unassembled WGS sequence"/>
</dbReference>
<sequence length="94" mass="11640">MKEYYSQTVEREERFFIYKNRDEYKKHRKEMESAGFEIKRSIGIEEIVNDQQKLQDLYSGIELHESEDLYGRKGMYFYRVGYYRERLIKKSMTL</sequence>
<reference evidence="2" key="1">
    <citation type="submission" date="2017-04" db="EMBL/GenBank/DDBJ databases">
        <authorList>
            <person name="Criscuolo A."/>
        </authorList>
    </citation>
    <scope>NUCLEOTIDE SEQUENCE [LARGE SCALE GENOMIC DNA]</scope>
</reference>
<dbReference type="RefSeq" id="WP_088029209.1">
    <property type="nucleotide sequence ID" value="NZ_FWZD01000061.1"/>
</dbReference>
<evidence type="ECO:0000313" key="2">
    <source>
        <dbReference type="Proteomes" id="UP000194439"/>
    </source>
</evidence>
<proteinExistence type="predicted"/>
<organism evidence="1 2">
    <name type="scientific">Bacillus mobilis</name>
    <dbReference type="NCBI Taxonomy" id="2026190"/>
    <lineage>
        <taxon>Bacteria</taxon>
        <taxon>Bacillati</taxon>
        <taxon>Bacillota</taxon>
        <taxon>Bacilli</taxon>
        <taxon>Bacillales</taxon>
        <taxon>Bacillaceae</taxon>
        <taxon>Bacillus</taxon>
        <taxon>Bacillus cereus group</taxon>
    </lineage>
</organism>
<name>A0A1Y6ADJ0_9BACI</name>
<dbReference type="EMBL" id="FWZD01000061">
    <property type="protein sequence ID" value="SME30417.1"/>
    <property type="molecule type" value="Genomic_DNA"/>
</dbReference>
<dbReference type="AlphaFoldDB" id="A0A1Y6ADJ0"/>
<evidence type="ECO:0000313" key="1">
    <source>
        <dbReference type="EMBL" id="SME30417.1"/>
    </source>
</evidence>
<accession>A0A1Y6ADJ0</accession>